<dbReference type="GO" id="GO:0003677">
    <property type="term" value="F:DNA binding"/>
    <property type="evidence" value="ECO:0007669"/>
    <property type="project" value="InterPro"/>
</dbReference>
<keyword evidence="2" id="KW-1185">Reference proteome</keyword>
<dbReference type="PANTHER" id="PTHR31384:SF74">
    <property type="entry name" value="AUXIN RESPONSE FACTOR"/>
    <property type="match status" value="1"/>
</dbReference>
<dbReference type="AlphaFoldDB" id="A0A9Q1MN73"/>
<reference evidence="2" key="1">
    <citation type="journal article" date="2023" name="Proc. Natl. Acad. Sci. U.S.A.">
        <title>Genomic and structural basis for evolution of tropane alkaloid biosynthesis.</title>
        <authorList>
            <person name="Wanga Y.-J."/>
            <person name="Taina T."/>
            <person name="Yua J.-Y."/>
            <person name="Lia J."/>
            <person name="Xua B."/>
            <person name="Chenc J."/>
            <person name="D'Auriad J.C."/>
            <person name="Huanga J.-P."/>
            <person name="Huanga S.-X."/>
        </authorList>
    </citation>
    <scope>NUCLEOTIDE SEQUENCE [LARGE SCALE GENOMIC DNA]</scope>
    <source>
        <strain evidence="2">cv. KIB-2019</strain>
    </source>
</reference>
<dbReference type="OrthoDB" id="2016915at2759"/>
<accession>A0A9Q1MN73</accession>
<dbReference type="PANTHER" id="PTHR31384">
    <property type="entry name" value="AUXIN RESPONSE FACTOR 4-RELATED"/>
    <property type="match status" value="1"/>
</dbReference>
<evidence type="ECO:0000313" key="2">
    <source>
        <dbReference type="Proteomes" id="UP001152561"/>
    </source>
</evidence>
<dbReference type="GO" id="GO:0009725">
    <property type="term" value="P:response to hormone"/>
    <property type="evidence" value="ECO:0007669"/>
    <property type="project" value="InterPro"/>
</dbReference>
<evidence type="ECO:0000313" key="1">
    <source>
        <dbReference type="EMBL" id="KAJ8563529.1"/>
    </source>
</evidence>
<protein>
    <submittedName>
        <fullName evidence="1">Uncharacterized protein</fullName>
    </submittedName>
</protein>
<dbReference type="EMBL" id="JAJAGQ010000005">
    <property type="protein sequence ID" value="KAJ8563529.1"/>
    <property type="molecule type" value="Genomic_DNA"/>
</dbReference>
<proteinExistence type="predicted"/>
<sequence>MVHIPPVNSKVFYFPQGLAEHTCTDVDFTALPRIPAMILCRVDAVKFLADPETDEIYAKIRLIPVENKGHDFEDDTVLGSSVVETTEKPASFAKTLTQLDATNGGGFSVPRHAQFGVPLLDFHLSKKLHLGVLPPVSQPVDADSEISNGISKVQKESNENVSCLLTMGISSQMLEKADNVMRPRFLLFG</sequence>
<dbReference type="GO" id="GO:0006355">
    <property type="term" value="P:regulation of DNA-templated transcription"/>
    <property type="evidence" value="ECO:0007669"/>
    <property type="project" value="InterPro"/>
</dbReference>
<dbReference type="Proteomes" id="UP001152561">
    <property type="component" value="Unassembled WGS sequence"/>
</dbReference>
<gene>
    <name evidence="1" type="ORF">K7X08_031981</name>
</gene>
<name>A0A9Q1MN73_9SOLA</name>
<dbReference type="InterPro" id="IPR044835">
    <property type="entry name" value="ARF_plant"/>
</dbReference>
<comment type="caution">
    <text evidence="1">The sequence shown here is derived from an EMBL/GenBank/DDBJ whole genome shotgun (WGS) entry which is preliminary data.</text>
</comment>
<organism evidence="1 2">
    <name type="scientific">Anisodus acutangulus</name>
    <dbReference type="NCBI Taxonomy" id="402998"/>
    <lineage>
        <taxon>Eukaryota</taxon>
        <taxon>Viridiplantae</taxon>
        <taxon>Streptophyta</taxon>
        <taxon>Embryophyta</taxon>
        <taxon>Tracheophyta</taxon>
        <taxon>Spermatophyta</taxon>
        <taxon>Magnoliopsida</taxon>
        <taxon>eudicotyledons</taxon>
        <taxon>Gunneridae</taxon>
        <taxon>Pentapetalae</taxon>
        <taxon>asterids</taxon>
        <taxon>lamiids</taxon>
        <taxon>Solanales</taxon>
        <taxon>Solanaceae</taxon>
        <taxon>Solanoideae</taxon>
        <taxon>Hyoscyameae</taxon>
        <taxon>Anisodus</taxon>
    </lineage>
</organism>